<feature type="topological domain" description="Perinuclear space" evidence="10">
    <location>
        <begin position="2491"/>
        <end position="2536"/>
    </location>
</feature>
<dbReference type="PANTHER" id="PTHR14514:SF4">
    <property type="entry name" value="NESPRIN-2"/>
    <property type="match status" value="1"/>
</dbReference>
<keyword evidence="6" id="KW-0238">DNA-binding</keyword>
<evidence type="ECO:0000256" key="4">
    <source>
        <dbReference type="ARBA" id="ARBA00022737"/>
    </source>
</evidence>
<name>A0AAW0NUA2_9GOBI</name>
<dbReference type="SMART" id="SM00150">
    <property type="entry name" value="SPEC"/>
    <property type="match status" value="6"/>
</dbReference>
<comment type="caution">
    <text evidence="14">The sequence shown here is derived from an EMBL/GenBank/DDBJ whole genome shotgun (WGS) entry which is preliminary data.</text>
</comment>
<comment type="subcellular location">
    <subcellularLocation>
        <location evidence="9">Nucleus outer membrane</location>
        <topology evidence="9">Single-pass type IV membrane protein</topology>
    </subcellularLocation>
</comment>
<dbReference type="SUPFAM" id="SSF47823">
    <property type="entry name" value="lambda integrase-like, N-terminal domain"/>
    <property type="match status" value="1"/>
</dbReference>
<feature type="compositionally biased region" description="Basic and acidic residues" evidence="12">
    <location>
        <begin position="2444"/>
        <end position="2459"/>
    </location>
</feature>
<evidence type="ECO:0000256" key="2">
    <source>
        <dbReference type="ARBA" id="ARBA00022553"/>
    </source>
</evidence>
<feature type="coiled-coil region" evidence="11">
    <location>
        <begin position="1217"/>
        <end position="1285"/>
    </location>
</feature>
<feature type="topological domain" description="Cytoplasmic" evidence="10">
    <location>
        <begin position="1"/>
        <end position="2469"/>
    </location>
</feature>
<keyword evidence="3 10" id="KW-0812">Transmembrane</keyword>
<dbReference type="InterPro" id="IPR056887">
    <property type="entry name" value="SYNE1/2_dom"/>
</dbReference>
<accession>A0AAW0NUA2</accession>
<organism evidence="14 15">
    <name type="scientific">Mugilogobius chulae</name>
    <name type="common">yellowstripe goby</name>
    <dbReference type="NCBI Taxonomy" id="88201"/>
    <lineage>
        <taxon>Eukaryota</taxon>
        <taxon>Metazoa</taxon>
        <taxon>Chordata</taxon>
        <taxon>Craniata</taxon>
        <taxon>Vertebrata</taxon>
        <taxon>Euteleostomi</taxon>
        <taxon>Actinopterygii</taxon>
        <taxon>Neopterygii</taxon>
        <taxon>Teleostei</taxon>
        <taxon>Neoteleostei</taxon>
        <taxon>Acanthomorphata</taxon>
        <taxon>Gobiaria</taxon>
        <taxon>Gobiiformes</taxon>
        <taxon>Gobioidei</taxon>
        <taxon>Gobiidae</taxon>
        <taxon>Gobionellinae</taxon>
        <taxon>Mugilogobius</taxon>
    </lineage>
</organism>
<protein>
    <recommendedName>
        <fullName evidence="13">KASH domain-containing protein</fullName>
    </recommendedName>
</protein>
<dbReference type="SUPFAM" id="SSF46966">
    <property type="entry name" value="Spectrin repeat"/>
    <property type="match status" value="7"/>
</dbReference>
<evidence type="ECO:0000256" key="8">
    <source>
        <dbReference type="ARBA" id="ARBA00023242"/>
    </source>
</evidence>
<dbReference type="FunFam" id="1.20.58.60:FF:000157">
    <property type="entry name" value="Nesprin-1 isoform 1"/>
    <property type="match status" value="1"/>
</dbReference>
<dbReference type="Gene3D" id="1.20.58.60">
    <property type="match status" value="4"/>
</dbReference>
<sequence>MARRPTLCVPTDQSDLTHSSSGEGAGTIADLDCPSMVVQTMDGGDSTASVGRTLAPSIETGPPISGGRGNLPSPPGPGGTLGLARERWNLNAAGLPAPVIDTIQCARAKSTRSLYDCKWRIFEQWCEARHVIPFQCSVSEVLCFLQQMVEKRRAFSTLKVYLAAISACHVGFGDKTVGQHPLISRFMKGARRKLPVVKPLVPLWDLSVVLDALCHHPFEPLEAVALKYVALKTVLLLALTSAKRVSELQAFSVSPTCMQFAPGLSKVHLRPNPAFMPKVEPAYSCPTLEIAAFHPPPFSSPEEQQLHSLCPVRALRVYVDRTAGLRKADQLFVSWASSHMGKPVSSQRLSHWIVEAISLAYTCKGIAPPQGLRAHSTRGVATSWALFRGISGPSNEETSAPPQNMSWLQEENRSEEQSWSQLSDQISQTLSGLHQLHQDSQISKEKTITKAACLDQTHLAVLTLTSVVNSSGSCERGELFKALKQVVRSLDALTTLLSASVQDDDDDPELRLLQDECLKEELVTLSELLNQTETVDTPEASQCISSVQQCVGRVSLSNRLVCEDYLHLGTNKVIQSSAETPKLLCVLVEHLRQSPGAGAELRQASRSLLQGMRTLVEVGEECTAEGQTLTAHSQRELQDALQRLKKLQEVLASQLAFAHHLFQREALKCPDDEWAQLQVRAKVVQQQALEQQAAFQCSLQEWTQWEENCAHVGKVLCESEAFLNTDQLKGDETEEKRHKRIQGCQTILSKLDQSRLKLGLVLDEENTSNKQETWASLQTDVASLNQWLLKAEEQVQMCSDLAVTSDPTPECVHNSLIRLLDLSVEVGSMSHLKESIHLKAGPSEREQLTDLETQWKQLTSALCTTQEQLQQHLLRKSPLDGTLSALEDWLKDKQKHLNDDVCVSLPELKGLKRGLELGQLLLDVLCQSEPPLVGEEAITLRSERTMLAEKLGALRLPWVGLQGELQIQINEAEHMHQTQARKQRKLQHLQKFMDQMKKKAADLRRACGGGLARRLQLEWEGYVESLKDVEADMEELKVEVCSDDVFTEQVEELGRTYDDLLKQIESLDPSVQQSAQKWTYFKNRLNKTSLSTARLRCSLQQLRSPVFSFQQAQKQLLLLQEIQSTTNDSEDLWEELDRCCRDLVKTDQDVELQEKVDSVESVLYSSLAASKRLIKQLDPVASNIVQSQTSQLSRDDFILSQALQVLKKNTQEDINQLNTFTEHLDKLENQVKEQEERSKGANDDCAKVFWELSNLFSSMFDVSEMRAHVNLSNQQEQRLHQLQDRYVQSLRLRLNQYKLLQHQHHQSLDFDGKCKALTDIQDKLEQESTWTEHQSYNSLKQMTVVLQKLQGDIAVGHQLLRGIFCDAVKIIENKTHTERSETLAKVSQVKQKWTDTLNQLTRRECVVKQQLSHYTTYQRGLKHVHSLIRDLESLLPPTGHIISVSQLHTQDYETALQPHSDVFSRTVNAGRTLCRSMTDPDAQTQLQTEIQALEEAWERTVSQLRTQKDVIHNTVQKWRQCQEKITELRSELDQCGLELKQTVPDCARSQDQEKIIQESEFSLQLVKTGRLQEVDRMKMDLSHYVPLEDSALLEQQLEQLHSHGKNCVSLRKQEIADRLNAWTIFNDKNKEFCDWLTQMENKVCHSAGRSFEEMVEKLKKDCMEEMNLFSENKKHLKQLGEQLLWASDEAKQSQVHGTLQEANQRWYSLFHHIETRVKKLKETLGAVQQLDKNMNNLRSWLCRIEAELSRPITYSVLHHQEIQKKLAEHQELQRDIEQHTDGVTSVLNLCDVLLQDEDASHGTGTDTDSLQETSHSLDQRWRSICAMALDRRLRIEETWRLWCKFLDDYSRFEDWLKMAERTAANPNTGAVPYAAAKEELKKFESFQRQVNERLTQLEIVNNQYRRLARENRTDRASQLKSMVHQGNRRWDVLHRRVGAILRRLKYFTSQREEFESTRESMLVWLTELDLQLTNVEHFSESDVHHKIQQLNSFQREIRLNTERIDGLIVFGEGLIQRSAPEDAALIEEELEELHLYCQEVFNRLVRFHQRLSQPPLPVEPESPIPSFSLESSLELIGRPWLGRSLSSPLATPTHLLTTPLSRSGRETPVSVDSLPLEWDHTGDVGGSSSHEDEDDDEGAYFSAVSSRSVCDSPRWRTQDDPELLHLKPNGQDEAPPTLSSTPLKQGNYVQLMSQCGGSVEDFRRVSLILDDDDSPDEFGLVGLNVSGDKQSQADLRTDPEQEQLSRGLDHISSWLDTVSPRLQHVLQSDPPSSVEAMSSQATQLKEMQRALAQYKSSLLSLNLSLGADADVQEKLSWVNQKWSRACTDLQHWDTALRKTLLRCQEFHESLHCLLLWLAHAESRRFAVDIHHPETSVKALKQHSNTLTEVREELVRRQTQQDALQALWTQLQPEPQDHDTQDKLLENEATSDEPDQRASSVSAESRTKSHNTRDHGEPAQRRSFLARLLRAVFPLHLLLLLLLLLPCLVPLSQPENSCSGANNFARSFYPMLRYTNGPRPHECSNPRRTPGFVRPGE</sequence>
<evidence type="ECO:0000256" key="10">
    <source>
        <dbReference type="PROSITE-ProRule" id="PRU00385"/>
    </source>
</evidence>
<dbReference type="InterPro" id="IPR002017">
    <property type="entry name" value="Spectrin_repeat"/>
</dbReference>
<dbReference type="GO" id="GO:0005640">
    <property type="term" value="C:nuclear outer membrane"/>
    <property type="evidence" value="ECO:0007669"/>
    <property type="project" value="UniProtKB-SubCell"/>
</dbReference>
<dbReference type="InterPro" id="IPR018159">
    <property type="entry name" value="Spectrin/alpha-actinin"/>
</dbReference>
<feature type="region of interest" description="Disordered" evidence="12">
    <location>
        <begin position="1"/>
        <end position="29"/>
    </location>
</feature>
<feature type="region of interest" description="Disordered" evidence="12">
    <location>
        <begin position="44"/>
        <end position="78"/>
    </location>
</feature>
<feature type="compositionally biased region" description="Basic and acidic residues" evidence="12">
    <location>
        <begin position="2153"/>
        <end position="2165"/>
    </location>
</feature>
<dbReference type="Pfam" id="PF25035">
    <property type="entry name" value="SYNE1"/>
    <property type="match status" value="1"/>
</dbReference>
<evidence type="ECO:0000256" key="7">
    <source>
        <dbReference type="ARBA" id="ARBA00023136"/>
    </source>
</evidence>
<dbReference type="InterPro" id="IPR012315">
    <property type="entry name" value="KASH"/>
</dbReference>
<keyword evidence="7 10" id="KW-0472">Membrane</keyword>
<evidence type="ECO:0000256" key="5">
    <source>
        <dbReference type="ARBA" id="ARBA00022989"/>
    </source>
</evidence>
<evidence type="ECO:0000256" key="11">
    <source>
        <dbReference type="SAM" id="Coils"/>
    </source>
</evidence>
<keyword evidence="15" id="KW-1185">Reference proteome</keyword>
<evidence type="ECO:0000256" key="6">
    <source>
        <dbReference type="ARBA" id="ARBA00023125"/>
    </source>
</evidence>
<evidence type="ECO:0000313" key="14">
    <source>
        <dbReference type="EMBL" id="KAK7906753.1"/>
    </source>
</evidence>
<keyword evidence="5" id="KW-1133">Transmembrane helix</keyword>
<feature type="compositionally biased region" description="Polar residues" evidence="12">
    <location>
        <begin position="392"/>
        <end position="409"/>
    </location>
</feature>
<evidence type="ECO:0000256" key="12">
    <source>
        <dbReference type="SAM" id="MobiDB-lite"/>
    </source>
</evidence>
<evidence type="ECO:0000259" key="13">
    <source>
        <dbReference type="PROSITE" id="PS51049"/>
    </source>
</evidence>
<keyword evidence="4" id="KW-0677">Repeat</keyword>
<dbReference type="EMBL" id="JBBPFD010000011">
    <property type="protein sequence ID" value="KAK7906753.1"/>
    <property type="molecule type" value="Genomic_DNA"/>
</dbReference>
<dbReference type="InterPro" id="IPR010998">
    <property type="entry name" value="Integrase_recombinase_N"/>
</dbReference>
<dbReference type="GO" id="GO:0003677">
    <property type="term" value="F:DNA binding"/>
    <property type="evidence" value="ECO:0007669"/>
    <property type="project" value="UniProtKB-KW"/>
</dbReference>
<feature type="domain" description="KASH" evidence="13">
    <location>
        <begin position="2461"/>
        <end position="2520"/>
    </location>
</feature>
<proteinExistence type="inferred from homology"/>
<keyword evidence="8" id="KW-0539">Nucleus</keyword>
<keyword evidence="2" id="KW-0597">Phosphoprotein</keyword>
<dbReference type="CDD" id="cd00176">
    <property type="entry name" value="SPEC"/>
    <property type="match status" value="2"/>
</dbReference>
<comment type="similarity">
    <text evidence="1">Belongs to the nesprin family.</text>
</comment>
<feature type="compositionally biased region" description="Polar residues" evidence="12">
    <location>
        <begin position="11"/>
        <end position="22"/>
    </location>
</feature>
<feature type="region of interest" description="Disordered" evidence="12">
    <location>
        <begin position="391"/>
        <end position="421"/>
    </location>
</feature>
<dbReference type="Gene3D" id="1.10.150.130">
    <property type="match status" value="1"/>
</dbReference>
<feature type="region of interest" description="Disordered" evidence="12">
    <location>
        <begin position="2426"/>
        <end position="2459"/>
    </location>
</feature>
<dbReference type="SMART" id="SM01249">
    <property type="entry name" value="KASH"/>
    <property type="match status" value="1"/>
</dbReference>
<gene>
    <name evidence="14" type="ORF">WMY93_015365</name>
</gene>
<evidence type="ECO:0000256" key="9">
    <source>
        <dbReference type="ARBA" id="ARBA00046312"/>
    </source>
</evidence>
<feature type="region of interest" description="Disordered" evidence="12">
    <location>
        <begin position="2095"/>
        <end position="2183"/>
    </location>
</feature>
<dbReference type="Pfam" id="PF00435">
    <property type="entry name" value="Spectrin"/>
    <property type="match status" value="2"/>
</dbReference>
<dbReference type="PROSITE" id="PS51049">
    <property type="entry name" value="KASH"/>
    <property type="match status" value="1"/>
</dbReference>
<dbReference type="Pfam" id="PF10541">
    <property type="entry name" value="KASH"/>
    <property type="match status" value="1"/>
</dbReference>
<evidence type="ECO:0000313" key="15">
    <source>
        <dbReference type="Proteomes" id="UP001460270"/>
    </source>
</evidence>
<keyword evidence="11" id="KW-0175">Coiled coil</keyword>
<dbReference type="PANTHER" id="PTHR14514">
    <property type="entry name" value="PKA ANCHORING PROTEIN"/>
    <property type="match status" value="1"/>
</dbReference>
<evidence type="ECO:0000256" key="3">
    <source>
        <dbReference type="ARBA" id="ARBA00022692"/>
    </source>
</evidence>
<dbReference type="Proteomes" id="UP001460270">
    <property type="component" value="Unassembled WGS sequence"/>
</dbReference>
<reference evidence="15" key="1">
    <citation type="submission" date="2024-04" db="EMBL/GenBank/DDBJ databases">
        <title>Salinicola lusitanus LLJ914,a marine bacterium isolated from the Okinawa Trough.</title>
        <authorList>
            <person name="Li J."/>
        </authorList>
    </citation>
    <scope>NUCLEOTIDE SEQUENCE [LARGE SCALE GENOMIC DNA]</scope>
</reference>
<evidence type="ECO:0000256" key="1">
    <source>
        <dbReference type="ARBA" id="ARBA00008619"/>
    </source>
</evidence>